<dbReference type="Proteomes" id="UP001358586">
    <property type="component" value="Chromosome 3"/>
</dbReference>
<dbReference type="PANTHER" id="PTHR46890:SF1">
    <property type="entry name" value="REVERSE TRANSCRIPTASE DOMAIN-CONTAINING PROTEIN"/>
    <property type="match status" value="1"/>
</dbReference>
<sequence>MDEFKDVLDNLALVDVKHVRGWFTWVNNRSGGNMIKERLDRFVTTVSMIEKYPFMTFKVVWQTQSDHDAIIWDMWGSKPKEYPRDQRLCFRFEECWATNSKEKSIISSKWNWEATNYVNKLEKIRGVLGLWQRDRYGKMKNDMRKLENKIDWAIDSERRDDSVIILREMRSRLSQLYAREEKYWAQRSRSQWLRDGDRNTRYFHARAMGRLKKNTSEKLKNEDGMWVTDSMDISNVAKNYFWRLFWSNGQNVENHYMEYIQECVTTEINEWLKMDYTENEVLQAIKQMNPHKAPGVDGLSGSFFKNYWEIVGNETVQFYLDILKGKMASLILMR</sequence>
<evidence type="ECO:0008006" key="3">
    <source>
        <dbReference type="Google" id="ProtNLM"/>
    </source>
</evidence>
<proteinExistence type="predicted"/>
<reference evidence="1 2" key="1">
    <citation type="submission" date="2023-03" db="EMBL/GenBank/DDBJ databases">
        <title>WGS of Gossypium arboreum.</title>
        <authorList>
            <person name="Yu D."/>
        </authorList>
    </citation>
    <scope>NUCLEOTIDE SEQUENCE [LARGE SCALE GENOMIC DNA]</scope>
    <source>
        <tissue evidence="1">Leaf</tissue>
    </source>
</reference>
<accession>A0ABR0QJJ2</accession>
<dbReference type="PANTHER" id="PTHR46890">
    <property type="entry name" value="NON-LTR RETROLELEMENT REVERSE TRANSCRIPTASE-LIKE PROTEIN-RELATED"/>
    <property type="match status" value="1"/>
</dbReference>
<comment type="caution">
    <text evidence="1">The sequence shown here is derived from an EMBL/GenBank/DDBJ whole genome shotgun (WGS) entry which is preliminary data.</text>
</comment>
<dbReference type="EMBL" id="JARKNE010000003">
    <property type="protein sequence ID" value="KAK5838988.1"/>
    <property type="molecule type" value="Genomic_DNA"/>
</dbReference>
<organism evidence="1 2">
    <name type="scientific">Gossypium arboreum</name>
    <name type="common">Tree cotton</name>
    <name type="synonym">Gossypium nanking</name>
    <dbReference type="NCBI Taxonomy" id="29729"/>
    <lineage>
        <taxon>Eukaryota</taxon>
        <taxon>Viridiplantae</taxon>
        <taxon>Streptophyta</taxon>
        <taxon>Embryophyta</taxon>
        <taxon>Tracheophyta</taxon>
        <taxon>Spermatophyta</taxon>
        <taxon>Magnoliopsida</taxon>
        <taxon>eudicotyledons</taxon>
        <taxon>Gunneridae</taxon>
        <taxon>Pentapetalae</taxon>
        <taxon>rosids</taxon>
        <taxon>malvids</taxon>
        <taxon>Malvales</taxon>
        <taxon>Malvaceae</taxon>
        <taxon>Malvoideae</taxon>
        <taxon>Gossypium</taxon>
    </lineage>
</organism>
<gene>
    <name evidence="1" type="ORF">PVK06_007739</name>
</gene>
<evidence type="ECO:0000313" key="2">
    <source>
        <dbReference type="Proteomes" id="UP001358586"/>
    </source>
</evidence>
<protein>
    <recommendedName>
        <fullName evidence="3">Reverse transcriptase</fullName>
    </recommendedName>
</protein>
<name>A0ABR0QJJ2_GOSAR</name>
<evidence type="ECO:0000313" key="1">
    <source>
        <dbReference type="EMBL" id="KAK5838988.1"/>
    </source>
</evidence>
<dbReference type="InterPro" id="IPR052343">
    <property type="entry name" value="Retrotransposon-Effector_Assoc"/>
</dbReference>
<keyword evidence="2" id="KW-1185">Reference proteome</keyword>